<sequence>MACKDTQKQKSKGLRHFLPGIPDPDQNRIIPSSTPGNQVWQPEPHPPSSFLPNVSVPSGLEYLSQLDLIIIHQQVELLGMILGTETSNKYEIKNSLGQRIYFAVEESLCFNRTFCSTLRSCTLKITDNSDQEVITVNRPLRCNSCWCPCYLQELEIQAPPGTTVAYVAQKWDPFQPKFTIQNANKEDILKIVGPCATCGCFDDVDFEVKTINEKLTVGKISKYWSGFVNDVFTNADNFGIHVPADLDVTVKAAMIGACFLFDFMFFEHSLAGL</sequence>
<dbReference type="Pfam" id="PF03803">
    <property type="entry name" value="Scramblase"/>
    <property type="match status" value="1"/>
</dbReference>
<proteinExistence type="inferred from homology"/>
<dbReference type="VEuPathDB" id="HostDB:ENSCPOG00000015238"/>
<accession>H0VSW4</accession>
<reference evidence="4" key="3">
    <citation type="submission" date="2025-09" db="UniProtKB">
        <authorList>
            <consortium name="Ensembl"/>
        </authorList>
    </citation>
    <scope>IDENTIFICATION</scope>
    <source>
        <strain evidence="4">2N</strain>
    </source>
</reference>
<feature type="region of interest" description="Disordered" evidence="3">
    <location>
        <begin position="25"/>
        <end position="45"/>
    </location>
</feature>
<dbReference type="HOGENOM" id="CLU_053024_2_0_1"/>
<keyword evidence="5" id="KW-1185">Reference proteome</keyword>
<dbReference type="InterPro" id="IPR005552">
    <property type="entry name" value="Scramblase"/>
</dbReference>
<dbReference type="GeneTree" id="ENSGT00940000161728"/>
<dbReference type="eggNOG" id="KOG0621">
    <property type="taxonomic scope" value="Eukaryota"/>
</dbReference>
<evidence type="ECO:0000256" key="2">
    <source>
        <dbReference type="RuleBase" id="RU363116"/>
    </source>
</evidence>
<dbReference type="OMA" id="LWKQTSH"/>
<comment type="function">
    <text evidence="2">May mediate accelerated ATP-independent bidirectional transbilayer migration of phospholipids upon binding calcium ions that results in a loss of phospholipid asymmetry in the plasma membrane.</text>
</comment>
<dbReference type="PANTHER" id="PTHR23248">
    <property type="entry name" value="PHOSPHOLIPID SCRAMBLASE-RELATED"/>
    <property type="match status" value="1"/>
</dbReference>
<dbReference type="PANTHER" id="PTHR23248:SF25">
    <property type="entry name" value="PHOSPHOLIPID SCRAMBLASE FAMILY MEMBER 5"/>
    <property type="match status" value="1"/>
</dbReference>
<comment type="similarity">
    <text evidence="1 2">Belongs to the phospholipid scramblase family.</text>
</comment>
<dbReference type="Bgee" id="ENSCPOG00000015238">
    <property type="expression patterns" value="Expressed in zone of skin"/>
</dbReference>
<keyword evidence="2" id="KW-0106">Calcium</keyword>
<evidence type="ECO:0000313" key="4">
    <source>
        <dbReference type="Ensembl" id="ENSCPOP00000013734.3"/>
    </source>
</evidence>
<evidence type="ECO:0000313" key="5">
    <source>
        <dbReference type="Proteomes" id="UP000005447"/>
    </source>
</evidence>
<evidence type="ECO:0000256" key="3">
    <source>
        <dbReference type="SAM" id="MobiDB-lite"/>
    </source>
</evidence>
<dbReference type="AlphaFoldDB" id="H0VSW4"/>
<protein>
    <recommendedName>
        <fullName evidence="2">Phospholipid scramblase</fullName>
    </recommendedName>
</protein>
<evidence type="ECO:0000256" key="1">
    <source>
        <dbReference type="ARBA" id="ARBA00005350"/>
    </source>
</evidence>
<dbReference type="InParanoid" id="H0VSW4"/>
<dbReference type="EMBL" id="AAKN02013331">
    <property type="status" value="NOT_ANNOTATED_CDS"/>
    <property type="molecule type" value="Genomic_DNA"/>
</dbReference>
<dbReference type="FunCoup" id="H0VSW4">
    <property type="interactions" value="101"/>
</dbReference>
<feature type="compositionally biased region" description="Polar residues" evidence="3">
    <location>
        <begin position="29"/>
        <end position="40"/>
    </location>
</feature>
<organism evidence="4 5">
    <name type="scientific">Cavia porcellus</name>
    <name type="common">Guinea pig</name>
    <dbReference type="NCBI Taxonomy" id="10141"/>
    <lineage>
        <taxon>Eukaryota</taxon>
        <taxon>Metazoa</taxon>
        <taxon>Chordata</taxon>
        <taxon>Craniata</taxon>
        <taxon>Vertebrata</taxon>
        <taxon>Euteleostomi</taxon>
        <taxon>Mammalia</taxon>
        <taxon>Eutheria</taxon>
        <taxon>Euarchontoglires</taxon>
        <taxon>Glires</taxon>
        <taxon>Rodentia</taxon>
        <taxon>Hystricomorpha</taxon>
        <taxon>Caviidae</taxon>
        <taxon>Cavia</taxon>
    </lineage>
</organism>
<name>H0VSW4_CAVPO</name>
<dbReference type="SUPFAM" id="SSF54518">
    <property type="entry name" value="Tubby C-terminal domain-like"/>
    <property type="match status" value="1"/>
</dbReference>
<dbReference type="Ensembl" id="ENSCPOT00000015385.3">
    <property type="protein sequence ID" value="ENSCPOP00000013734.3"/>
    <property type="gene ID" value="ENSCPOG00000015238.4"/>
</dbReference>
<gene>
    <name evidence="4" type="primary">PLSCR5</name>
</gene>
<dbReference type="InterPro" id="IPR025659">
    <property type="entry name" value="Tubby-like_C"/>
</dbReference>
<dbReference type="STRING" id="10141.ENSCPOP00000013734"/>
<reference evidence="4" key="2">
    <citation type="submission" date="2025-08" db="UniProtKB">
        <authorList>
            <consortium name="Ensembl"/>
        </authorList>
    </citation>
    <scope>IDENTIFICATION</scope>
    <source>
        <strain evidence="4">2N</strain>
    </source>
</reference>
<reference evidence="5" key="1">
    <citation type="journal article" date="2011" name="Nature">
        <title>A high-resolution map of human evolutionary constraint using 29 mammals.</title>
        <authorList>
            <person name="Lindblad-Toh K."/>
            <person name="Garber M."/>
            <person name="Zuk O."/>
            <person name="Lin M.F."/>
            <person name="Parker B.J."/>
            <person name="Washietl S."/>
            <person name="Kheradpour P."/>
            <person name="Ernst J."/>
            <person name="Jordan G."/>
            <person name="Mauceli E."/>
            <person name="Ward L.D."/>
            <person name="Lowe C.B."/>
            <person name="Holloway A.K."/>
            <person name="Clamp M."/>
            <person name="Gnerre S."/>
            <person name="Alfoldi J."/>
            <person name="Beal K."/>
            <person name="Chang J."/>
            <person name="Clawson H."/>
            <person name="Cuff J."/>
            <person name="Di Palma F."/>
            <person name="Fitzgerald S."/>
            <person name="Flicek P."/>
            <person name="Guttman M."/>
            <person name="Hubisz M.J."/>
            <person name="Jaffe D.B."/>
            <person name="Jungreis I."/>
            <person name="Kent W.J."/>
            <person name="Kostka D."/>
            <person name="Lara M."/>
            <person name="Martins A.L."/>
            <person name="Massingham T."/>
            <person name="Moltke I."/>
            <person name="Raney B.J."/>
            <person name="Rasmussen M.D."/>
            <person name="Robinson J."/>
            <person name="Stark A."/>
            <person name="Vilella A.J."/>
            <person name="Wen J."/>
            <person name="Xie X."/>
            <person name="Zody M.C."/>
            <person name="Baldwin J."/>
            <person name="Bloom T."/>
            <person name="Chin C.W."/>
            <person name="Heiman D."/>
            <person name="Nicol R."/>
            <person name="Nusbaum C."/>
            <person name="Young S."/>
            <person name="Wilkinson J."/>
            <person name="Worley K.C."/>
            <person name="Kovar C.L."/>
            <person name="Muzny D.M."/>
            <person name="Gibbs R.A."/>
            <person name="Cree A."/>
            <person name="Dihn H.H."/>
            <person name="Fowler G."/>
            <person name="Jhangiani S."/>
            <person name="Joshi V."/>
            <person name="Lee S."/>
            <person name="Lewis L.R."/>
            <person name="Nazareth L.V."/>
            <person name="Okwuonu G."/>
            <person name="Santibanez J."/>
            <person name="Warren W.C."/>
            <person name="Mardis E.R."/>
            <person name="Weinstock G.M."/>
            <person name="Wilson R.K."/>
            <person name="Delehaunty K."/>
            <person name="Dooling D."/>
            <person name="Fronik C."/>
            <person name="Fulton L."/>
            <person name="Fulton B."/>
            <person name="Graves T."/>
            <person name="Minx P."/>
            <person name="Sodergren E."/>
            <person name="Birney E."/>
            <person name="Margulies E.H."/>
            <person name="Herrero J."/>
            <person name="Green E.D."/>
            <person name="Haussler D."/>
            <person name="Siepel A."/>
            <person name="Goldman N."/>
            <person name="Pollard K.S."/>
            <person name="Pedersen J.S."/>
            <person name="Lander E.S."/>
            <person name="Kellis M."/>
        </authorList>
    </citation>
    <scope>NUCLEOTIDE SEQUENCE [LARGE SCALE GENOMIC DNA]</scope>
    <source>
        <strain evidence="5">2N</strain>
    </source>
</reference>
<keyword evidence="2" id="KW-0564">Palmitate</keyword>
<dbReference type="Proteomes" id="UP000005447">
    <property type="component" value="Unassembled WGS sequence"/>
</dbReference>
<dbReference type="GO" id="GO:0017128">
    <property type="term" value="F:phospholipid scramblase activity"/>
    <property type="evidence" value="ECO:0007669"/>
    <property type="project" value="InterPro"/>
</dbReference>
<dbReference type="EMBL" id="AAKN02013330">
    <property type="status" value="NOT_ANNOTATED_CDS"/>
    <property type="molecule type" value="Genomic_DNA"/>
</dbReference>
<dbReference type="GO" id="GO:0005886">
    <property type="term" value="C:plasma membrane"/>
    <property type="evidence" value="ECO:0007669"/>
    <property type="project" value="TreeGrafter"/>
</dbReference>
<keyword evidence="2" id="KW-0449">Lipoprotein</keyword>
<comment type="cofactor">
    <cofactor evidence="2">
        <name>Ca(2+)</name>
        <dbReference type="ChEBI" id="CHEBI:29108"/>
    </cofactor>
</comment>